<dbReference type="PANTHER" id="PTHR28588:SF1">
    <property type="entry name" value="HAUS AUGMIN-LIKE COMPLEX SUBUNIT 5"/>
    <property type="match status" value="1"/>
</dbReference>
<dbReference type="GO" id="GO:0005813">
    <property type="term" value="C:centrosome"/>
    <property type="evidence" value="ECO:0007669"/>
    <property type="project" value="TreeGrafter"/>
</dbReference>
<dbReference type="PRINTS" id="PR02091">
    <property type="entry name" value="HAUSAUGMINL5"/>
</dbReference>
<sequence length="709" mass="82679">MAILILRKRLIPTIIQIIRTPCLRIRPTAIMLIFQILVRNGTRPGFEHSWREPGTSMEGLHNELREWAASEMGLPPQHVPSVSASKRLCVRQCADIWRFVISHVRSHRNAKIIKGNVLWYGSRKESAGSHKEKKILLEEISELKSKLQHDELKLKWLLPELTASLSTMESNYEKLRDVQRRSLLLTAYLRKKEQERAKLEETNNRIERHIHVYEEIEKKSNVKINLELPQSESVLAGASLPALEPAVLRDVKKATLMRYEFLKSLAHDSISESIRDAENEKQRRVSHQHWLSVVENVLTSHPANHILAALEHLAQQNTQNLKQLTASTDIHSEIEALKFRFGKSHLEDVSEARNMLPSVQVLMQEGWGECEELWVQQIPLRARVKRRLDRLTSLVKEFLQHLSEKSDSSENCQLERDAFDLELKYVILKAFRDTLLNQCHALEDENSKKTKQKCALKEKQLQIQQFRKLVARKQEQIQILIAGNSCSKSELKKSQVEVQQFVQMKVVLPVNEMTPEVSVLYGAVDQEVQQFRNISLPSLQRVTLDELHRVPMQELSIYRFDSPPAPGIYDLQDVCQRVTFPPYKAADKFFMHLSDLKAEQMRLQQQVIYCTEKVNTLQQQILSQQPEAQVLIQRIKEQDDEQIRELVPLVKRITEDYTRNLEQAREVQRAINDWWVQPAQFALPDERRYGLNMRDWQDRWLVAVKNTWA</sequence>
<dbReference type="EMBL" id="JANPWB010000011">
    <property type="protein sequence ID" value="KAJ1132428.1"/>
    <property type="molecule type" value="Genomic_DNA"/>
</dbReference>
<dbReference type="PANTHER" id="PTHR28588">
    <property type="entry name" value="HAUS AUGMIN-LIKE COMPLEX SUBUNIT 5"/>
    <property type="match status" value="1"/>
</dbReference>
<organism evidence="2 3">
    <name type="scientific">Pleurodeles waltl</name>
    <name type="common">Iberian ribbed newt</name>
    <dbReference type="NCBI Taxonomy" id="8319"/>
    <lineage>
        <taxon>Eukaryota</taxon>
        <taxon>Metazoa</taxon>
        <taxon>Chordata</taxon>
        <taxon>Craniata</taxon>
        <taxon>Vertebrata</taxon>
        <taxon>Euteleostomi</taxon>
        <taxon>Amphibia</taxon>
        <taxon>Batrachia</taxon>
        <taxon>Caudata</taxon>
        <taxon>Salamandroidea</taxon>
        <taxon>Salamandridae</taxon>
        <taxon>Pleurodelinae</taxon>
        <taxon>Pleurodeles</taxon>
    </lineage>
</organism>
<name>A0AAV7PW44_PLEWA</name>
<keyword evidence="1" id="KW-0175">Coiled coil</keyword>
<feature type="coiled-coil region" evidence="1">
    <location>
        <begin position="432"/>
        <end position="476"/>
    </location>
</feature>
<dbReference type="Proteomes" id="UP001066276">
    <property type="component" value="Chromosome 7"/>
</dbReference>
<protein>
    <recommendedName>
        <fullName evidence="4">HAUS augmin-like complex subunit 5</fullName>
    </recommendedName>
</protein>
<dbReference type="InterPro" id="IPR029131">
    <property type="entry name" value="HAUS5"/>
</dbReference>
<evidence type="ECO:0008006" key="4">
    <source>
        <dbReference type="Google" id="ProtNLM"/>
    </source>
</evidence>
<accession>A0AAV7PW44</accession>
<dbReference type="AlphaFoldDB" id="A0AAV7PW44"/>
<evidence type="ECO:0000256" key="1">
    <source>
        <dbReference type="SAM" id="Coils"/>
    </source>
</evidence>
<comment type="caution">
    <text evidence="2">The sequence shown here is derived from an EMBL/GenBank/DDBJ whole genome shotgun (WGS) entry which is preliminary data.</text>
</comment>
<proteinExistence type="predicted"/>
<dbReference type="GO" id="GO:0051225">
    <property type="term" value="P:spindle assembly"/>
    <property type="evidence" value="ECO:0007669"/>
    <property type="project" value="InterPro"/>
</dbReference>
<reference evidence="2" key="1">
    <citation type="journal article" date="2022" name="bioRxiv">
        <title>Sequencing and chromosome-scale assembly of the giantPleurodeles waltlgenome.</title>
        <authorList>
            <person name="Brown T."/>
            <person name="Elewa A."/>
            <person name="Iarovenko S."/>
            <person name="Subramanian E."/>
            <person name="Araus A.J."/>
            <person name="Petzold A."/>
            <person name="Susuki M."/>
            <person name="Suzuki K.-i.T."/>
            <person name="Hayashi T."/>
            <person name="Toyoda A."/>
            <person name="Oliveira C."/>
            <person name="Osipova E."/>
            <person name="Leigh N.D."/>
            <person name="Simon A."/>
            <person name="Yun M.H."/>
        </authorList>
    </citation>
    <scope>NUCLEOTIDE SEQUENCE</scope>
    <source>
        <strain evidence="2">20211129_DDA</strain>
        <tissue evidence="2">Liver</tissue>
    </source>
</reference>
<dbReference type="GO" id="GO:0007098">
    <property type="term" value="P:centrosome cycle"/>
    <property type="evidence" value="ECO:0007669"/>
    <property type="project" value="InterPro"/>
</dbReference>
<dbReference type="InterPro" id="IPR026215">
    <property type="entry name" value="HAUS5_metazoa"/>
</dbReference>
<feature type="coiled-coil region" evidence="1">
    <location>
        <begin position="185"/>
        <end position="219"/>
    </location>
</feature>
<gene>
    <name evidence="2" type="ORF">NDU88_010741</name>
</gene>
<dbReference type="GO" id="GO:0070652">
    <property type="term" value="C:HAUS complex"/>
    <property type="evidence" value="ECO:0007669"/>
    <property type="project" value="InterPro"/>
</dbReference>
<evidence type="ECO:0000313" key="3">
    <source>
        <dbReference type="Proteomes" id="UP001066276"/>
    </source>
</evidence>
<dbReference type="Pfam" id="PF14817">
    <property type="entry name" value="HAUS5"/>
    <property type="match status" value="1"/>
</dbReference>
<keyword evidence="3" id="KW-1185">Reference proteome</keyword>
<evidence type="ECO:0000313" key="2">
    <source>
        <dbReference type="EMBL" id="KAJ1132428.1"/>
    </source>
</evidence>